<dbReference type="Pfam" id="PF13561">
    <property type="entry name" value="adh_short_C2"/>
    <property type="match status" value="1"/>
</dbReference>
<sequence>MNLELEGKVVLITGGSKGIGLACARAFAREGARVVIVSRGEENLGTAQAALATEGIDVTTIAADLAKSAEAERAVMAAEDKVGPIAVLVNSAGGAVRVPPSELTPDKWHVAMNAKFFTYMNVMDYVLPRMVARHAGSVVNIIGTAGKVASPIHIPGGAANAALMLASAGLAAAWGHAGIRVNVINPGATMTGRVQMSLEAESRATGNSPEDILRQNIKRIPLGRYANPEEVADAALYLASARASYVTGASLTMDGGLTPLVA</sequence>
<dbReference type="SMART" id="SM00822">
    <property type="entry name" value="PKS_KR"/>
    <property type="match status" value="1"/>
</dbReference>
<dbReference type="InterPro" id="IPR057326">
    <property type="entry name" value="KR_dom"/>
</dbReference>
<dbReference type="InterPro" id="IPR050259">
    <property type="entry name" value="SDR"/>
</dbReference>
<evidence type="ECO:0000259" key="2">
    <source>
        <dbReference type="SMART" id="SM00822"/>
    </source>
</evidence>
<feature type="domain" description="Ketoreductase" evidence="2">
    <location>
        <begin position="8"/>
        <end position="193"/>
    </location>
</feature>
<dbReference type="InterPro" id="IPR036291">
    <property type="entry name" value="NAD(P)-bd_dom_sf"/>
</dbReference>
<comment type="caution">
    <text evidence="3">The sequence shown here is derived from an EMBL/GenBank/DDBJ whole genome shotgun (WGS) entry which is preliminary data.</text>
</comment>
<reference evidence="3" key="1">
    <citation type="submission" date="2016-01" db="EMBL/GenBank/DDBJ databases">
        <authorList>
            <person name="Peeters C."/>
        </authorList>
    </citation>
    <scope>NUCLEOTIDE SEQUENCE [LARGE SCALE GENOMIC DNA]</scope>
    <source>
        <strain evidence="3">LMG 29317</strain>
    </source>
</reference>
<dbReference type="Gene3D" id="3.40.50.720">
    <property type="entry name" value="NAD(P)-binding Rossmann-like Domain"/>
    <property type="match status" value="1"/>
</dbReference>
<evidence type="ECO:0000313" key="4">
    <source>
        <dbReference type="Proteomes" id="UP000055019"/>
    </source>
</evidence>
<organism evidence="3 4">
    <name type="scientific">Caballeronia arvi</name>
    <dbReference type="NCBI Taxonomy" id="1777135"/>
    <lineage>
        <taxon>Bacteria</taxon>
        <taxon>Pseudomonadati</taxon>
        <taxon>Pseudomonadota</taxon>
        <taxon>Betaproteobacteria</taxon>
        <taxon>Burkholderiales</taxon>
        <taxon>Burkholderiaceae</taxon>
        <taxon>Caballeronia</taxon>
    </lineage>
</organism>
<dbReference type="InterPro" id="IPR002347">
    <property type="entry name" value="SDR_fam"/>
</dbReference>
<evidence type="ECO:0000256" key="1">
    <source>
        <dbReference type="ARBA" id="ARBA00006484"/>
    </source>
</evidence>
<dbReference type="RefSeq" id="WP_061147802.1">
    <property type="nucleotide sequence ID" value="NZ_FCOM02000012.1"/>
</dbReference>
<dbReference type="PANTHER" id="PTHR42879:SF6">
    <property type="entry name" value="NADPH-DEPENDENT REDUCTASE BACG"/>
    <property type="match status" value="1"/>
</dbReference>
<gene>
    <name evidence="3" type="ORF">AWB74_03300</name>
</gene>
<proteinExistence type="inferred from homology"/>
<keyword evidence="4" id="KW-1185">Reference proteome</keyword>
<dbReference type="FunFam" id="3.40.50.720:FF:000084">
    <property type="entry name" value="Short-chain dehydrogenase reductase"/>
    <property type="match status" value="1"/>
</dbReference>
<dbReference type="SUPFAM" id="SSF51735">
    <property type="entry name" value="NAD(P)-binding Rossmann-fold domains"/>
    <property type="match status" value="1"/>
</dbReference>
<accession>A0A158J2D9</accession>
<name>A0A158J2D9_9BURK</name>
<evidence type="ECO:0000313" key="3">
    <source>
        <dbReference type="EMBL" id="SAL63044.1"/>
    </source>
</evidence>
<dbReference type="PRINTS" id="PR00081">
    <property type="entry name" value="GDHRDH"/>
</dbReference>
<dbReference type="PANTHER" id="PTHR42879">
    <property type="entry name" value="3-OXOACYL-(ACYL-CARRIER-PROTEIN) REDUCTASE"/>
    <property type="match status" value="1"/>
</dbReference>
<dbReference type="AlphaFoldDB" id="A0A158J2D9"/>
<dbReference type="EMBL" id="FCOM02000012">
    <property type="protein sequence ID" value="SAL63044.1"/>
    <property type="molecule type" value="Genomic_DNA"/>
</dbReference>
<dbReference type="OrthoDB" id="9803333at2"/>
<comment type="similarity">
    <text evidence="1">Belongs to the short-chain dehydrogenases/reductases (SDR) family.</text>
</comment>
<protein>
    <submittedName>
        <fullName evidence="3">Short-chain dehydrogenase/reductase SDR</fullName>
    </submittedName>
</protein>
<dbReference type="Proteomes" id="UP000055019">
    <property type="component" value="Unassembled WGS sequence"/>
</dbReference>